<dbReference type="Proteomes" id="UP000822331">
    <property type="component" value="Unassembled WGS sequence"/>
</dbReference>
<organism evidence="2 3">
    <name type="scientific">Agrobacterium rubi</name>
    <dbReference type="NCBI Taxonomy" id="28099"/>
    <lineage>
        <taxon>Bacteria</taxon>
        <taxon>Pseudomonadati</taxon>
        <taxon>Pseudomonadota</taxon>
        <taxon>Alphaproteobacteria</taxon>
        <taxon>Hyphomicrobiales</taxon>
        <taxon>Rhizobiaceae</taxon>
        <taxon>Rhizobium/Agrobacterium group</taxon>
        <taxon>Agrobacterium</taxon>
    </lineage>
</organism>
<keyword evidence="3" id="KW-1185">Reference proteome</keyword>
<accession>A0ABX2JD54</accession>
<sequence length="137" mass="15510">MSCLFHTWQATLTQVLGKFQREETLRYAISRGDVVERFLTNGRVKVDSNVVERRSRPSLMRKTAAAARHGRRLRRRCKLLQLLQPITKLGLPKSLSVLRAVSLPAISTPSCLQIHGRKTASTCCLRLVTQSDHSFLI</sequence>
<dbReference type="Pfam" id="PF03050">
    <property type="entry name" value="DDE_Tnp_IS66"/>
    <property type="match status" value="1"/>
</dbReference>
<name>A0ABX2JD54_9HYPH</name>
<evidence type="ECO:0000313" key="2">
    <source>
        <dbReference type="EMBL" id="NTF40253.1"/>
    </source>
</evidence>
<evidence type="ECO:0000313" key="3">
    <source>
        <dbReference type="Proteomes" id="UP000822331"/>
    </source>
</evidence>
<evidence type="ECO:0000259" key="1">
    <source>
        <dbReference type="Pfam" id="PF03050"/>
    </source>
</evidence>
<dbReference type="EMBL" id="JAAMCP010000023">
    <property type="protein sequence ID" value="NTF40253.1"/>
    <property type="molecule type" value="Genomic_DNA"/>
</dbReference>
<protein>
    <submittedName>
        <fullName evidence="2">Transposase</fullName>
    </submittedName>
</protein>
<dbReference type="InterPro" id="IPR004291">
    <property type="entry name" value="Transposase_IS66_central"/>
</dbReference>
<reference evidence="2 3" key="1">
    <citation type="journal article" date="2020" name="Science">
        <title>Unexpected conservation and global transmission of agrobacterial virulence plasmids.</title>
        <authorList>
            <person name="Weisberg A.J."/>
            <person name="Davis E.W. 2nd"/>
            <person name="Tabima J."/>
            <person name="Belcher M.S."/>
            <person name="Miller M."/>
            <person name="Kuo C.H."/>
            <person name="Loper J.E."/>
            <person name="Grunwald N.J."/>
            <person name="Putnam M.L."/>
            <person name="Chang J.H."/>
        </authorList>
    </citation>
    <scope>NUCLEOTIDE SEQUENCE [LARGE SCALE GENOMIC DNA]</scope>
    <source>
        <strain evidence="2 3">A19/93</strain>
    </source>
</reference>
<feature type="domain" description="Transposase IS66 central" evidence="1">
    <location>
        <begin position="5"/>
        <end position="66"/>
    </location>
</feature>
<gene>
    <name evidence="2" type="ORF">G6L72_26660</name>
</gene>
<comment type="caution">
    <text evidence="2">The sequence shown here is derived from an EMBL/GenBank/DDBJ whole genome shotgun (WGS) entry which is preliminary data.</text>
</comment>
<proteinExistence type="predicted"/>